<dbReference type="Proteomes" id="UP000242791">
    <property type="component" value="Unassembled WGS sequence"/>
</dbReference>
<organism evidence="1 2">
    <name type="scientific">Blastomyces percursus</name>
    <dbReference type="NCBI Taxonomy" id="1658174"/>
    <lineage>
        <taxon>Eukaryota</taxon>
        <taxon>Fungi</taxon>
        <taxon>Dikarya</taxon>
        <taxon>Ascomycota</taxon>
        <taxon>Pezizomycotina</taxon>
        <taxon>Eurotiomycetes</taxon>
        <taxon>Eurotiomycetidae</taxon>
        <taxon>Onygenales</taxon>
        <taxon>Ajellomycetaceae</taxon>
        <taxon>Blastomyces</taxon>
    </lineage>
</organism>
<keyword evidence="2" id="KW-1185">Reference proteome</keyword>
<sequence>MNIALPKDLWNLQPCQKLQNTLRLNCQEDKQLELKANFGKLEIRTAMVCHSQLETMKKIWLFYPPMGRTSESLPIVSSKSLVSFRKAFTKVVYIPPGWKHATFTIEPGTFAGINFSSLECLPIMAESLGIHSTMIFRLPGDFSGVFLQYQSGITLFLTDEFESQLLDKVPSSWVCLRRTLWNTAQFQQMLIALMELFCKALGIGTAGKRALCCEKQYHGLYRHIQQHHSLSDLLN</sequence>
<dbReference type="OrthoDB" id="4196125at2759"/>
<protein>
    <submittedName>
        <fullName evidence="1">Uncharacterized protein</fullName>
    </submittedName>
</protein>
<dbReference type="AlphaFoldDB" id="A0A1J9QBK1"/>
<reference evidence="1 2" key="1">
    <citation type="submission" date="2015-08" db="EMBL/GenBank/DDBJ databases">
        <title>Emmonsia species relationships and genome sequence.</title>
        <authorList>
            <person name="Cuomo C.A."/>
            <person name="Schwartz I.S."/>
            <person name="Kenyon C."/>
            <person name="De Hoog G.S."/>
            <person name="Govender N.P."/>
            <person name="Botha A."/>
            <person name="Moreno L."/>
            <person name="De Vries M."/>
            <person name="Munoz J.F."/>
            <person name="Stielow J.B."/>
        </authorList>
    </citation>
    <scope>NUCLEOTIDE SEQUENCE [LARGE SCALE GENOMIC DNA]</scope>
    <source>
        <strain evidence="1 2">EI222</strain>
    </source>
</reference>
<gene>
    <name evidence="1" type="ORF">ACJ73_02400</name>
</gene>
<evidence type="ECO:0000313" key="1">
    <source>
        <dbReference type="EMBL" id="OJD26230.1"/>
    </source>
</evidence>
<name>A0A1J9QBK1_9EURO</name>
<dbReference type="STRING" id="1658174.A0A1J9QBK1"/>
<dbReference type="EMBL" id="LGTZ01000254">
    <property type="protein sequence ID" value="OJD26230.1"/>
    <property type="molecule type" value="Genomic_DNA"/>
</dbReference>
<proteinExistence type="predicted"/>
<accession>A0A1J9QBK1</accession>
<evidence type="ECO:0000313" key="2">
    <source>
        <dbReference type="Proteomes" id="UP000242791"/>
    </source>
</evidence>
<dbReference type="VEuPathDB" id="FungiDB:ACJ73_02400"/>
<comment type="caution">
    <text evidence="1">The sequence shown here is derived from an EMBL/GenBank/DDBJ whole genome shotgun (WGS) entry which is preliminary data.</text>
</comment>